<dbReference type="PROSITE" id="PS51900">
    <property type="entry name" value="CB"/>
    <property type="match status" value="1"/>
</dbReference>
<dbReference type="AlphaFoldDB" id="A0A5C5B8Y2"/>
<evidence type="ECO:0000256" key="3">
    <source>
        <dbReference type="ARBA" id="ARBA00023172"/>
    </source>
</evidence>
<evidence type="ECO:0000259" key="5">
    <source>
        <dbReference type="PROSITE" id="PS51898"/>
    </source>
</evidence>
<dbReference type="InterPro" id="IPR002104">
    <property type="entry name" value="Integrase_catalytic"/>
</dbReference>
<evidence type="ECO:0000313" key="7">
    <source>
        <dbReference type="EMBL" id="TNU72954.1"/>
    </source>
</evidence>
<dbReference type="SUPFAM" id="SSF56349">
    <property type="entry name" value="DNA breaking-rejoining enzymes"/>
    <property type="match status" value="1"/>
</dbReference>
<dbReference type="Gene3D" id="1.10.150.130">
    <property type="match status" value="1"/>
</dbReference>
<dbReference type="EMBL" id="VENP01000078">
    <property type="protein sequence ID" value="TNU72954.1"/>
    <property type="molecule type" value="Genomic_DNA"/>
</dbReference>
<dbReference type="PANTHER" id="PTHR30349">
    <property type="entry name" value="PHAGE INTEGRASE-RELATED"/>
    <property type="match status" value="1"/>
</dbReference>
<dbReference type="PANTHER" id="PTHR30349:SF64">
    <property type="entry name" value="PROPHAGE INTEGRASE INTD-RELATED"/>
    <property type="match status" value="1"/>
</dbReference>
<evidence type="ECO:0000256" key="2">
    <source>
        <dbReference type="ARBA" id="ARBA00023125"/>
    </source>
</evidence>
<evidence type="ECO:0000256" key="4">
    <source>
        <dbReference type="PROSITE-ProRule" id="PRU01248"/>
    </source>
</evidence>
<keyword evidence="8" id="KW-1185">Reference proteome</keyword>
<comment type="similarity">
    <text evidence="1">Belongs to the 'phage' integrase family.</text>
</comment>
<evidence type="ECO:0000256" key="1">
    <source>
        <dbReference type="ARBA" id="ARBA00008857"/>
    </source>
</evidence>
<dbReference type="GO" id="GO:0003677">
    <property type="term" value="F:DNA binding"/>
    <property type="evidence" value="ECO:0007669"/>
    <property type="project" value="UniProtKB-UniRule"/>
</dbReference>
<dbReference type="OrthoDB" id="1822491at2"/>
<gene>
    <name evidence="7" type="ORF">FH969_13970</name>
</gene>
<comment type="caution">
    <text evidence="7">The sequence shown here is derived from an EMBL/GenBank/DDBJ whole genome shotgun (WGS) entry which is preliminary data.</text>
</comment>
<dbReference type="PROSITE" id="PS51898">
    <property type="entry name" value="TYR_RECOMBINASE"/>
    <property type="match status" value="1"/>
</dbReference>
<dbReference type="InterPro" id="IPR011010">
    <property type="entry name" value="DNA_brk_join_enz"/>
</dbReference>
<dbReference type="InterPro" id="IPR013762">
    <property type="entry name" value="Integrase-like_cat_sf"/>
</dbReference>
<dbReference type="RefSeq" id="WP_139987766.1">
    <property type="nucleotide sequence ID" value="NZ_VENP01000078.1"/>
</dbReference>
<reference evidence="7 8" key="1">
    <citation type="submission" date="2019-06" db="EMBL/GenBank/DDBJ databases">
        <title>Draft genome sequence of Miniimonas arenae KCTC 19750T isolated from sea sand.</title>
        <authorList>
            <person name="Park S.-J."/>
        </authorList>
    </citation>
    <scope>NUCLEOTIDE SEQUENCE [LARGE SCALE GENOMIC DNA]</scope>
    <source>
        <strain evidence="7 8">KCTC 19750</strain>
    </source>
</reference>
<feature type="domain" description="Core-binding (CB)" evidence="6">
    <location>
        <begin position="78"/>
        <end position="173"/>
    </location>
</feature>
<dbReference type="InterPro" id="IPR044068">
    <property type="entry name" value="CB"/>
</dbReference>
<accession>A0A5C5B8Y2</accession>
<dbReference type="InterPro" id="IPR050090">
    <property type="entry name" value="Tyrosine_recombinase_XerCD"/>
</dbReference>
<keyword evidence="3" id="KW-0233">DNA recombination</keyword>
<evidence type="ECO:0000259" key="6">
    <source>
        <dbReference type="PROSITE" id="PS51900"/>
    </source>
</evidence>
<dbReference type="InterPro" id="IPR010998">
    <property type="entry name" value="Integrase_recombinase_N"/>
</dbReference>
<sequence length="396" mass="43787">MPTRTSLPRGISMYRGKYRVRVTVDGVVTSIGVYETLTDARAALTLARADIVTRSFVSPAERRASARAEVEARRAEAITLAEWAQDWLLQLENDPRRSRATAVSYRSVLRTHWLPVLGEVRLVDLTTEMVAAHLDHLRKQPSSRYAGQRGNGVAPNAAQVLRSCLNAAVRGKVGGLTEFTFPVAPKHTRVRPEDLDGDVASPAEVLAMTEAMPEHLRIAVPLAAWCAMRLGEVLGLQRRDLEHLGDPTRAVLHIRRQWNVKAGEVTAPKCHSARSIAIPSFLLPQLQEHLARFVGPDPAAPVLAVQPHRTTRVSQTRFDVAWRAAREAAGRPQFRFHNLRHTGLTAYAQQGATLAELLNRGGHTDVAVALRYQHATLERDRALTDRLAHAVGDRVD</sequence>
<evidence type="ECO:0008006" key="9">
    <source>
        <dbReference type="Google" id="ProtNLM"/>
    </source>
</evidence>
<organism evidence="7 8">
    <name type="scientific">Miniimonas arenae</name>
    <dbReference type="NCBI Taxonomy" id="676201"/>
    <lineage>
        <taxon>Bacteria</taxon>
        <taxon>Bacillati</taxon>
        <taxon>Actinomycetota</taxon>
        <taxon>Actinomycetes</taxon>
        <taxon>Micrococcales</taxon>
        <taxon>Beutenbergiaceae</taxon>
        <taxon>Miniimonas</taxon>
    </lineage>
</organism>
<feature type="domain" description="Tyr recombinase" evidence="5">
    <location>
        <begin position="190"/>
        <end position="385"/>
    </location>
</feature>
<dbReference type="GO" id="GO:0006310">
    <property type="term" value="P:DNA recombination"/>
    <property type="evidence" value="ECO:0007669"/>
    <property type="project" value="UniProtKB-KW"/>
</dbReference>
<dbReference type="Proteomes" id="UP000313849">
    <property type="component" value="Unassembled WGS sequence"/>
</dbReference>
<dbReference type="GO" id="GO:0015074">
    <property type="term" value="P:DNA integration"/>
    <property type="evidence" value="ECO:0007669"/>
    <property type="project" value="InterPro"/>
</dbReference>
<dbReference type="Gene3D" id="1.10.443.10">
    <property type="entry name" value="Intergrase catalytic core"/>
    <property type="match status" value="1"/>
</dbReference>
<proteinExistence type="inferred from homology"/>
<evidence type="ECO:0000313" key="8">
    <source>
        <dbReference type="Proteomes" id="UP000313849"/>
    </source>
</evidence>
<dbReference type="Pfam" id="PF00589">
    <property type="entry name" value="Phage_integrase"/>
    <property type="match status" value="1"/>
</dbReference>
<name>A0A5C5B8Y2_9MICO</name>
<protein>
    <recommendedName>
        <fullName evidence="9">Site-specific integrase</fullName>
    </recommendedName>
</protein>
<keyword evidence="2 4" id="KW-0238">DNA-binding</keyword>